<sequence length="217" mass="24229">MTRRYYFAAKENGPIWKSTAETIEVTKLSLGEPEHVERYAPLIALSKKELTRIAGFKIISHTDVHARASKKAPPIVNPRDFLDLAKRTVEHLPDTIEGRAVHLSGLFARVASGEPPAAIFKAMPALAAKPREQVAPADPLAAARARGRRHALELYEHPDNLTLLDARDYAGRNERKINEQRQAGRRGLRATAAGENAWFSLPEVAVRRRTRAPERRP</sequence>
<organism evidence="1 2">
    <name type="scientific">Paraburkholderia denitrificans</name>
    <dbReference type="NCBI Taxonomy" id="694025"/>
    <lineage>
        <taxon>Bacteria</taxon>
        <taxon>Pseudomonadati</taxon>
        <taxon>Pseudomonadota</taxon>
        <taxon>Betaproteobacteria</taxon>
        <taxon>Burkholderiales</taxon>
        <taxon>Burkholderiaceae</taxon>
        <taxon>Paraburkholderia</taxon>
    </lineage>
</organism>
<dbReference type="EMBL" id="JBHSMP010000013">
    <property type="protein sequence ID" value="MFC5429577.1"/>
    <property type="molecule type" value="Genomic_DNA"/>
</dbReference>
<gene>
    <name evidence="1" type="ORF">ACFPTO_12320</name>
</gene>
<comment type="caution">
    <text evidence="1">The sequence shown here is derived from an EMBL/GenBank/DDBJ whole genome shotgun (WGS) entry which is preliminary data.</text>
</comment>
<evidence type="ECO:0000313" key="1">
    <source>
        <dbReference type="EMBL" id="MFC5429577.1"/>
    </source>
</evidence>
<name>A0ABW0J9A6_9BURK</name>
<accession>A0ABW0J9A6</accession>
<protein>
    <submittedName>
        <fullName evidence="1">Uncharacterized protein</fullName>
    </submittedName>
</protein>
<evidence type="ECO:0000313" key="2">
    <source>
        <dbReference type="Proteomes" id="UP001596103"/>
    </source>
</evidence>
<keyword evidence="2" id="KW-1185">Reference proteome</keyword>
<dbReference type="Proteomes" id="UP001596103">
    <property type="component" value="Unassembled WGS sequence"/>
</dbReference>
<proteinExistence type="predicted"/>
<reference evidence="2" key="1">
    <citation type="journal article" date="2019" name="Int. J. Syst. Evol. Microbiol.">
        <title>The Global Catalogue of Microorganisms (GCM) 10K type strain sequencing project: providing services to taxonomists for standard genome sequencing and annotation.</title>
        <authorList>
            <consortium name="The Broad Institute Genomics Platform"/>
            <consortium name="The Broad Institute Genome Sequencing Center for Infectious Disease"/>
            <person name="Wu L."/>
            <person name="Ma J."/>
        </authorList>
    </citation>
    <scope>NUCLEOTIDE SEQUENCE [LARGE SCALE GENOMIC DNA]</scope>
    <source>
        <strain evidence="2">CCUG 56042</strain>
    </source>
</reference>
<dbReference type="RefSeq" id="WP_377711611.1">
    <property type="nucleotide sequence ID" value="NZ_JBHSMP010000013.1"/>
</dbReference>